<evidence type="ECO:0000259" key="2">
    <source>
        <dbReference type="Pfam" id="PF14678"/>
    </source>
</evidence>
<gene>
    <name evidence="3" type="ORF">GAYE_SCF00G1711</name>
</gene>
<reference evidence="3 4" key="1">
    <citation type="submission" date="2022-07" db="EMBL/GenBank/DDBJ databases">
        <title>Genome-wide signatures of adaptation to extreme environments.</title>
        <authorList>
            <person name="Cho C.H."/>
            <person name="Yoon H.S."/>
        </authorList>
    </citation>
    <scope>NUCLEOTIDE SEQUENCE [LARGE SCALE GENOMIC DNA]</scope>
    <source>
        <strain evidence="3 4">108.79 E11</strain>
    </source>
</reference>
<organism evidence="3 4">
    <name type="scientific">Galdieria yellowstonensis</name>
    <dbReference type="NCBI Taxonomy" id="3028027"/>
    <lineage>
        <taxon>Eukaryota</taxon>
        <taxon>Rhodophyta</taxon>
        <taxon>Bangiophyceae</taxon>
        <taxon>Galdieriales</taxon>
        <taxon>Galdieriaceae</taxon>
        <taxon>Galdieria</taxon>
    </lineage>
</organism>
<evidence type="ECO:0000313" key="4">
    <source>
        <dbReference type="Proteomes" id="UP001300502"/>
    </source>
</evidence>
<keyword evidence="4" id="KW-1185">Reference proteome</keyword>
<dbReference type="InterPro" id="IPR026171">
    <property type="entry name" value="FANCI"/>
</dbReference>
<dbReference type="Pfam" id="PF14678">
    <property type="entry name" value="FANCI_S4"/>
    <property type="match status" value="1"/>
</dbReference>
<feature type="region of interest" description="Disordered" evidence="1">
    <location>
        <begin position="1"/>
        <end position="70"/>
    </location>
</feature>
<evidence type="ECO:0000313" key="3">
    <source>
        <dbReference type="EMBL" id="KAK4523815.1"/>
    </source>
</evidence>
<feature type="compositionally biased region" description="Polar residues" evidence="1">
    <location>
        <begin position="61"/>
        <end position="70"/>
    </location>
</feature>
<feature type="domain" description="FANCI solenoid 4" evidence="2">
    <location>
        <begin position="1093"/>
        <end position="1316"/>
    </location>
</feature>
<accession>A0AAV9I8S2</accession>
<evidence type="ECO:0000256" key="1">
    <source>
        <dbReference type="SAM" id="MobiDB-lite"/>
    </source>
</evidence>
<dbReference type="GO" id="GO:0070182">
    <property type="term" value="F:DNA polymerase binding"/>
    <property type="evidence" value="ECO:0007669"/>
    <property type="project" value="TreeGrafter"/>
</dbReference>
<comment type="caution">
    <text evidence="3">The sequence shown here is derived from an EMBL/GenBank/DDBJ whole genome shotgun (WGS) entry which is preliminary data.</text>
</comment>
<dbReference type="InterPro" id="IPR029314">
    <property type="entry name" value="FANCI_S4"/>
</dbReference>
<dbReference type="EMBL" id="JANCYU010000020">
    <property type="protein sequence ID" value="KAK4523815.1"/>
    <property type="molecule type" value="Genomic_DNA"/>
</dbReference>
<protein>
    <recommendedName>
        <fullName evidence="2">FANCI solenoid 4 domain-containing protein</fullName>
    </recommendedName>
</protein>
<name>A0AAV9I8S2_9RHOD</name>
<dbReference type="PANTHER" id="PTHR21818">
    <property type="entry name" value="BC025462 PROTEIN"/>
    <property type="match status" value="1"/>
</dbReference>
<sequence length="1324" mass="153438">METQTSSSSVQHNDSLSSEEDYSKTATHPKRTTPQDKTQPTDHDTAVSSNNSSSQQDHNTRQGNTNDDNTLMEQDIIAKGSEILESIYQGNDTSLVVDTSAHPLLPISLLCSFILEKQRYLEQKDMQIQRLLELVCSEIKEDCHPFNLIQIVQVVINELVAYYQHSMAFKVLDIILSRVFGIVRKKREVEYRESNWSYYRFQFHNNTLSIKEQICSEDCLVSFQPQMEKMDGPQLLFYCFQTILESCRTLVPLFLQVLKETRPPNSIGDRIIGQVFKSMKYMELQEIQGIFYKLLHFANGNRSTCELFFTNFIEFVSQLEQQCEMLDYYDSIHASQDFGIRLHSYDPCTLLSFESSILKQFIFVCRNESSFGRNFIKLFRKNIKIRNNIGLSFLLVIAHNRSLCEEVFQTIISVLSSEAKDKTQFYCPSRDIPSLAWMMFPERQRPDSLFWSQILTSLEAIAKSAVDKWNFLMAPLIEFCVYALDHEELFHFQEYGYYGLCPLCDIIQLVFSSESGSQAPLLDAIFRNLLNQRIETNMGFQAIVKMECQCFASIFQECFTTRVKNFLLEDLKYMQRYQGFHFIQCLLPILRINTELCNVTITSLKKCLSCNQTSSRLLALDGLLALVQMSAGKCDLKISADELVLLLLRCCSSQNYIVRRNAYRKLSEFSCEESICRHIFSMIEEHWNRYLDWSKTPVVQFALCVDSHTGFMTEPISELLQCYLRLCDFVLSGSEKNAVVQKLCDSIVATDLLDMGIHGQEIDLRMEGVARKKRNICRCLYHVVNVLILQLVCKEEFLSSCHEIDTLNLLFQWKENLQHILKSAGMAFEVDIKSPNERRQTEDKLLISTQSFQTNVPKGFHSESFLHVVEWHNVVHRTRQIQQMSSGNLALFAKCIGFLHQLVGDELCRICGTSVKSCEEPTEEMTTMKDRIPVLLCICWNDFELRRNNHNSSRPYQPLQNMRHSLQWLSTCSTLSMEDKQKIILETCNLLKLLHGEDNQHHEEWCSIAYLLETWNKAVVDMLLDCRWNEANVLLHILITIKDWYREDNKIPQFLETCSQEAISQVTFEDGHCLYKLKYLTWSTLETKISCLGELSNSIYRKLGDIGKDDDNATIVRDEEKHMVIGSEAIDQLLLCTNARCFELLQDVNWILRKTRTQFSTKDGDQALQTLLSKVVLPVLLALKNLARSHGMHWSTCQSVLKSLILSYKVLHQVFSIQLHCLTTTSSTITIQLANFVWTEYTPVVYLFIPFMNQYETNHRAKPKAAKESRWIPQLIFLVEQLETSLIRLSKKTTNTHFLQGWKRSTARDFKILEEPTEKKSKTQ</sequence>
<dbReference type="GO" id="GO:0006281">
    <property type="term" value="P:DNA repair"/>
    <property type="evidence" value="ECO:0007669"/>
    <property type="project" value="InterPro"/>
</dbReference>
<dbReference type="Proteomes" id="UP001300502">
    <property type="component" value="Unassembled WGS sequence"/>
</dbReference>
<dbReference type="PANTHER" id="PTHR21818:SF0">
    <property type="entry name" value="FANCONI ANEMIA GROUP I PROTEIN"/>
    <property type="match status" value="1"/>
</dbReference>
<proteinExistence type="predicted"/>
<feature type="compositionally biased region" description="Polar residues" evidence="1">
    <location>
        <begin position="1"/>
        <end position="16"/>
    </location>
</feature>